<protein>
    <recommendedName>
        <fullName evidence="4">NADH dehydrogenase subunit 6</fullName>
    </recommendedName>
</protein>
<reference evidence="2" key="1">
    <citation type="thesis" date="2020" institute="ProQuest LLC" country="789 East Eisenhower Parkway, Ann Arbor, MI, USA">
        <title>Comparative Genomics and Chromosome Evolution.</title>
        <authorList>
            <person name="Mudd A.B."/>
        </authorList>
    </citation>
    <scope>NUCLEOTIDE SEQUENCE</scope>
    <source>
        <strain evidence="2">237g6f4</strain>
        <tissue evidence="2">Blood</tissue>
    </source>
</reference>
<evidence type="ECO:0000313" key="3">
    <source>
        <dbReference type="Proteomes" id="UP000824782"/>
    </source>
</evidence>
<feature type="transmembrane region" description="Helical" evidence="1">
    <location>
        <begin position="6"/>
        <end position="23"/>
    </location>
</feature>
<accession>A0AAV6YGH3</accession>
<evidence type="ECO:0000256" key="1">
    <source>
        <dbReference type="SAM" id="Phobius"/>
    </source>
</evidence>
<evidence type="ECO:0008006" key="4">
    <source>
        <dbReference type="Google" id="ProtNLM"/>
    </source>
</evidence>
<keyword evidence="3" id="KW-1185">Reference proteome</keyword>
<sequence>MSLVVFSVIGIFEYILIVVSRVTKFSMDKSPVDTWVSNISLWLFSTGFLGLSLLSGVLLLGENAEIWSLVTVSISFRSMGKKNINSCK</sequence>
<dbReference type="Proteomes" id="UP000824782">
    <property type="component" value="Unassembled WGS sequence"/>
</dbReference>
<organism evidence="2 3">
    <name type="scientific">Engystomops pustulosus</name>
    <name type="common">Tungara frog</name>
    <name type="synonym">Physalaemus pustulosus</name>
    <dbReference type="NCBI Taxonomy" id="76066"/>
    <lineage>
        <taxon>Eukaryota</taxon>
        <taxon>Metazoa</taxon>
        <taxon>Chordata</taxon>
        <taxon>Craniata</taxon>
        <taxon>Vertebrata</taxon>
        <taxon>Euteleostomi</taxon>
        <taxon>Amphibia</taxon>
        <taxon>Batrachia</taxon>
        <taxon>Anura</taxon>
        <taxon>Neobatrachia</taxon>
        <taxon>Hyloidea</taxon>
        <taxon>Leptodactylidae</taxon>
        <taxon>Leiuperinae</taxon>
        <taxon>Engystomops</taxon>
    </lineage>
</organism>
<name>A0AAV6YGH3_ENGPU</name>
<gene>
    <name evidence="2" type="ORF">GDO81_029143</name>
</gene>
<dbReference type="EMBL" id="WNYA01074546">
    <property type="protein sequence ID" value="KAG8535218.1"/>
    <property type="molecule type" value="Genomic_DNA"/>
</dbReference>
<comment type="caution">
    <text evidence="2">The sequence shown here is derived from an EMBL/GenBank/DDBJ whole genome shotgun (WGS) entry which is preliminary data.</text>
</comment>
<feature type="transmembrane region" description="Helical" evidence="1">
    <location>
        <begin position="35"/>
        <end position="60"/>
    </location>
</feature>
<evidence type="ECO:0000313" key="2">
    <source>
        <dbReference type="EMBL" id="KAG8535218.1"/>
    </source>
</evidence>
<keyword evidence="1" id="KW-0812">Transmembrane</keyword>
<keyword evidence="1" id="KW-1133">Transmembrane helix</keyword>
<dbReference type="AlphaFoldDB" id="A0AAV6YGH3"/>
<proteinExistence type="predicted"/>
<keyword evidence="1" id="KW-0472">Membrane</keyword>